<keyword evidence="1" id="KW-1133">Transmembrane helix</keyword>
<evidence type="ECO:0000313" key="2">
    <source>
        <dbReference type="EMBL" id="MDC8753117.1"/>
    </source>
</evidence>
<dbReference type="Proteomes" id="UP001216558">
    <property type="component" value="Unassembled WGS sequence"/>
</dbReference>
<keyword evidence="1" id="KW-0472">Membrane</keyword>
<evidence type="ECO:0000313" key="3">
    <source>
        <dbReference type="Proteomes" id="UP001216558"/>
    </source>
</evidence>
<accession>A0ABT5JND0</accession>
<organism evidence="2 3">
    <name type="scientific">Erythrobacter fulvus</name>
    <dbReference type="NCBI Taxonomy" id="2987523"/>
    <lineage>
        <taxon>Bacteria</taxon>
        <taxon>Pseudomonadati</taxon>
        <taxon>Pseudomonadota</taxon>
        <taxon>Alphaproteobacteria</taxon>
        <taxon>Sphingomonadales</taxon>
        <taxon>Erythrobacteraceae</taxon>
        <taxon>Erythrobacter/Porphyrobacter group</taxon>
        <taxon>Erythrobacter</taxon>
    </lineage>
</organism>
<keyword evidence="3" id="KW-1185">Reference proteome</keyword>
<sequence>MWPNFAGRPIRIYHAASDTVVDLIEMWHFSSMGRRKLMQLGVGIALLAAFPFVAPVALTKPDRATRTLLAQGYTDVRTTGYAYFDCGKGDLFATAFEATSPSGQRVEGAVCSGLLKGNTVRLD</sequence>
<reference evidence="2 3" key="1">
    <citation type="submission" date="2022-10" db="EMBL/GenBank/DDBJ databases">
        <title>Erythrobacter sp. sf7 Genome sequencing.</title>
        <authorList>
            <person name="Park S."/>
        </authorList>
    </citation>
    <scope>NUCLEOTIDE SEQUENCE [LARGE SCALE GENOMIC DNA]</scope>
    <source>
        <strain evidence="3">sf7</strain>
    </source>
</reference>
<keyword evidence="1" id="KW-0812">Transmembrane</keyword>
<gene>
    <name evidence="2" type="ORF">OIK40_00490</name>
</gene>
<name>A0ABT5JND0_9SPHN</name>
<feature type="transmembrane region" description="Helical" evidence="1">
    <location>
        <begin position="37"/>
        <end position="58"/>
    </location>
</feature>
<proteinExistence type="predicted"/>
<dbReference type="EMBL" id="JAQQXQ010000001">
    <property type="protein sequence ID" value="MDC8753117.1"/>
    <property type="molecule type" value="Genomic_DNA"/>
</dbReference>
<comment type="caution">
    <text evidence="2">The sequence shown here is derived from an EMBL/GenBank/DDBJ whole genome shotgun (WGS) entry which is preliminary data.</text>
</comment>
<protein>
    <submittedName>
        <fullName evidence="2">Uncharacterized protein</fullName>
    </submittedName>
</protein>
<dbReference type="RefSeq" id="WP_273675305.1">
    <property type="nucleotide sequence ID" value="NZ_JAQQXQ010000001.1"/>
</dbReference>
<evidence type="ECO:0000256" key="1">
    <source>
        <dbReference type="SAM" id="Phobius"/>
    </source>
</evidence>